<dbReference type="AlphaFoldDB" id="A0A6G0YRQ9"/>
<keyword evidence="1" id="KW-0812">Transmembrane</keyword>
<evidence type="ECO:0000256" key="1">
    <source>
        <dbReference type="SAM" id="Phobius"/>
    </source>
</evidence>
<sequence length="222" mass="26161">MKDRGAQFSIILSFLMNISIFTMFKLKQERLAHSTQCQCQSKYLIEFLNIDNCDIVAKLLYERNFSFIFKDKFIKIIKTVKCLNKFLYVIIILQEKKNITRKKSYLLVISILPVLCPVRFINITPNDNRVIRYTDYLTDTNISENATFPTIIWAESSSSLLQTTNACESFHSHFKEIFYKEKSDIIYYSYSKKIFRANKRIGAIDNAIIKFQNGDILRYIMD</sequence>
<keyword evidence="1" id="KW-1133">Transmembrane helix</keyword>
<name>A0A6G0YRQ9_APHCR</name>
<keyword evidence="3" id="KW-1185">Reference proteome</keyword>
<dbReference type="OrthoDB" id="6599116at2759"/>
<evidence type="ECO:0000313" key="3">
    <source>
        <dbReference type="Proteomes" id="UP000478052"/>
    </source>
</evidence>
<proteinExistence type="predicted"/>
<organism evidence="2 3">
    <name type="scientific">Aphis craccivora</name>
    <name type="common">Cowpea aphid</name>
    <dbReference type="NCBI Taxonomy" id="307492"/>
    <lineage>
        <taxon>Eukaryota</taxon>
        <taxon>Metazoa</taxon>
        <taxon>Ecdysozoa</taxon>
        <taxon>Arthropoda</taxon>
        <taxon>Hexapoda</taxon>
        <taxon>Insecta</taxon>
        <taxon>Pterygota</taxon>
        <taxon>Neoptera</taxon>
        <taxon>Paraneoptera</taxon>
        <taxon>Hemiptera</taxon>
        <taxon>Sternorrhyncha</taxon>
        <taxon>Aphidomorpha</taxon>
        <taxon>Aphidoidea</taxon>
        <taxon>Aphididae</taxon>
        <taxon>Aphidini</taxon>
        <taxon>Aphis</taxon>
        <taxon>Aphis</taxon>
    </lineage>
</organism>
<protein>
    <recommendedName>
        <fullName evidence="4">MULE domain-containing protein</fullName>
    </recommendedName>
</protein>
<comment type="caution">
    <text evidence="2">The sequence shown here is derived from an EMBL/GenBank/DDBJ whole genome shotgun (WGS) entry which is preliminary data.</text>
</comment>
<dbReference type="Proteomes" id="UP000478052">
    <property type="component" value="Unassembled WGS sequence"/>
</dbReference>
<feature type="transmembrane region" description="Helical" evidence="1">
    <location>
        <begin position="104"/>
        <end position="121"/>
    </location>
</feature>
<dbReference type="EMBL" id="VUJU01002752">
    <property type="protein sequence ID" value="KAF0760211.1"/>
    <property type="molecule type" value="Genomic_DNA"/>
</dbReference>
<feature type="transmembrane region" description="Helical" evidence="1">
    <location>
        <begin position="6"/>
        <end position="24"/>
    </location>
</feature>
<accession>A0A6G0YRQ9</accession>
<gene>
    <name evidence="2" type="ORF">FWK35_00008855</name>
</gene>
<evidence type="ECO:0008006" key="4">
    <source>
        <dbReference type="Google" id="ProtNLM"/>
    </source>
</evidence>
<reference evidence="2 3" key="1">
    <citation type="submission" date="2019-08" db="EMBL/GenBank/DDBJ databases">
        <title>Whole genome of Aphis craccivora.</title>
        <authorList>
            <person name="Voronova N.V."/>
            <person name="Shulinski R.S."/>
            <person name="Bandarenka Y.V."/>
            <person name="Zhorov D.G."/>
            <person name="Warner D."/>
        </authorList>
    </citation>
    <scope>NUCLEOTIDE SEQUENCE [LARGE SCALE GENOMIC DNA]</scope>
    <source>
        <strain evidence="2">180601</strain>
        <tissue evidence="2">Whole Body</tissue>
    </source>
</reference>
<evidence type="ECO:0000313" key="2">
    <source>
        <dbReference type="EMBL" id="KAF0760211.1"/>
    </source>
</evidence>
<keyword evidence="1" id="KW-0472">Membrane</keyword>